<dbReference type="GO" id="GO:0005886">
    <property type="term" value="C:plasma membrane"/>
    <property type="evidence" value="ECO:0007669"/>
    <property type="project" value="UniProtKB-SubCell"/>
</dbReference>
<evidence type="ECO:0000313" key="17">
    <source>
        <dbReference type="Proteomes" id="UP000239724"/>
    </source>
</evidence>
<evidence type="ECO:0000256" key="1">
    <source>
        <dbReference type="ARBA" id="ARBA00005513"/>
    </source>
</evidence>
<feature type="transmembrane region" description="Helical" evidence="13">
    <location>
        <begin position="12"/>
        <end position="30"/>
    </location>
</feature>
<keyword evidence="17" id="KW-1185">Reference proteome</keyword>
<evidence type="ECO:0000256" key="11">
    <source>
        <dbReference type="ARBA" id="ARBA00025614"/>
    </source>
</evidence>
<dbReference type="PANTHER" id="PTHR33445:SF1">
    <property type="entry name" value="ATP SYNTHASE SUBUNIT B"/>
    <property type="match status" value="1"/>
</dbReference>
<dbReference type="CDD" id="cd06503">
    <property type="entry name" value="ATP-synt_Fo_b"/>
    <property type="match status" value="1"/>
</dbReference>
<keyword evidence="3 13" id="KW-0138">CF(0)</keyword>
<dbReference type="InterPro" id="IPR002146">
    <property type="entry name" value="ATP_synth_b/b'su_bac/chlpt"/>
</dbReference>
<evidence type="ECO:0000256" key="10">
    <source>
        <dbReference type="ARBA" id="ARBA00025198"/>
    </source>
</evidence>
<accession>A0A2S6NJ01</accession>
<comment type="subunit">
    <text evidence="13">F-type ATPases have 2 components, F(1) - the catalytic core - and F(0) - the membrane proton channel. F(1) has five subunits: alpha(3), beta(3), gamma(1), delta(1), epsilon(1). F(0) has three main subunits: a(1), b(2) and c(10-14). The alpha and beta chains form an alternating ring which encloses part of the gamma chain. F(1) is attached to F(0) by a central stalk formed by the gamma and epsilon chains, while a peripheral stalk is formed by the delta and b chains.</text>
</comment>
<dbReference type="GO" id="GO:0046933">
    <property type="term" value="F:proton-transporting ATP synthase activity, rotational mechanism"/>
    <property type="evidence" value="ECO:0007669"/>
    <property type="project" value="UniProtKB-UniRule"/>
</dbReference>
<keyword evidence="4 13" id="KW-0812">Transmembrane</keyword>
<dbReference type="EMBL" id="NHRY01000097">
    <property type="protein sequence ID" value="PPQ34624.1"/>
    <property type="molecule type" value="Genomic_DNA"/>
</dbReference>
<evidence type="ECO:0000256" key="13">
    <source>
        <dbReference type="HAMAP-Rule" id="MF_01398"/>
    </source>
</evidence>
<comment type="function">
    <text evidence="10 13">F(1)F(0) ATP synthase produces ATP from ADP in the presence of a proton or sodium gradient. F-type ATPases consist of two structural domains, F(1) containing the extramembraneous catalytic core and F(0) containing the membrane proton channel, linked together by a central stalk and a peripheral stalk. During catalysis, ATP synthesis in the catalytic domain of F(1) is coupled via a rotary mechanism of the central stalk subunits to proton translocation.</text>
</comment>
<gene>
    <name evidence="13" type="primary">atpF</name>
    <name evidence="16" type="ORF">CCS01_10085</name>
</gene>
<dbReference type="RefSeq" id="WP_104518726.1">
    <property type="nucleotide sequence ID" value="NZ_NHRY01000097.1"/>
</dbReference>
<evidence type="ECO:0000256" key="2">
    <source>
        <dbReference type="ARBA" id="ARBA00022448"/>
    </source>
</evidence>
<dbReference type="OrthoDB" id="9883046at2"/>
<comment type="caution">
    <text evidence="16">The sequence shown here is derived from an EMBL/GenBank/DDBJ whole genome shotgun (WGS) entry which is preliminary data.</text>
</comment>
<proteinExistence type="inferred from homology"/>
<evidence type="ECO:0000256" key="7">
    <source>
        <dbReference type="ARBA" id="ARBA00023065"/>
    </source>
</evidence>
<dbReference type="InterPro" id="IPR050059">
    <property type="entry name" value="ATP_synthase_B_chain"/>
</dbReference>
<dbReference type="HAMAP" id="MF_01398">
    <property type="entry name" value="ATP_synth_b_bprime"/>
    <property type="match status" value="1"/>
</dbReference>
<reference evidence="16 17" key="1">
    <citation type="journal article" date="2018" name="Arch. Microbiol.">
        <title>New insights into the metabolic potential of the phototrophic purple bacterium Rhodopila globiformis DSM 161(T) from its draft genome sequence and evidence for a vanadium-dependent nitrogenase.</title>
        <authorList>
            <person name="Imhoff J.F."/>
            <person name="Rahn T."/>
            <person name="Kunzel S."/>
            <person name="Neulinger S.C."/>
        </authorList>
    </citation>
    <scope>NUCLEOTIDE SEQUENCE [LARGE SCALE GENOMIC DNA]</scope>
    <source>
        <strain evidence="16 17">DSM 161</strain>
    </source>
</reference>
<evidence type="ECO:0000256" key="4">
    <source>
        <dbReference type="ARBA" id="ARBA00022692"/>
    </source>
</evidence>
<evidence type="ECO:0000256" key="8">
    <source>
        <dbReference type="ARBA" id="ARBA00023136"/>
    </source>
</evidence>
<evidence type="ECO:0000256" key="9">
    <source>
        <dbReference type="ARBA" id="ARBA00023310"/>
    </source>
</evidence>
<dbReference type="GO" id="GO:0012505">
    <property type="term" value="C:endomembrane system"/>
    <property type="evidence" value="ECO:0007669"/>
    <property type="project" value="UniProtKB-SubCell"/>
</dbReference>
<comment type="function">
    <text evidence="11">Component of the F(0) channel, it forms part of the peripheral stalk, linking F(1) to F(0). The b'-subunit is a diverged and duplicated form of b found in plants and photosynthetic bacteria.</text>
</comment>
<evidence type="ECO:0000256" key="5">
    <source>
        <dbReference type="ARBA" id="ARBA00022781"/>
    </source>
</evidence>
<keyword evidence="2 13" id="KW-0813">Transport</keyword>
<comment type="similarity">
    <text evidence="1 13 14">Belongs to the ATPase B chain family.</text>
</comment>
<dbReference type="Proteomes" id="UP000239724">
    <property type="component" value="Unassembled WGS sequence"/>
</dbReference>
<evidence type="ECO:0000256" key="12">
    <source>
        <dbReference type="ARBA" id="ARBA00037847"/>
    </source>
</evidence>
<dbReference type="PANTHER" id="PTHR33445">
    <property type="entry name" value="ATP SYNTHASE SUBUNIT B', CHLOROPLASTIC"/>
    <property type="match status" value="1"/>
</dbReference>
<dbReference type="GO" id="GO:0046961">
    <property type="term" value="F:proton-transporting ATPase activity, rotational mechanism"/>
    <property type="evidence" value="ECO:0007669"/>
    <property type="project" value="TreeGrafter"/>
</dbReference>
<sequence>MHEESFFTNPKNWVVVAFVLFFILFGRQLWKALAGLLDARTATVKAELEEASRLRREAEAMLEDAEKQRTDALADAKAMIERARSEATRLASEAAAEAEASARRREQMAIDRIAAAEKAAVDEVRLAAADIATTAAREVIAEGLSADADSRLIDQAITQLPSALSARRAA</sequence>
<keyword evidence="5 13" id="KW-0375">Hydrogen ion transport</keyword>
<keyword evidence="15" id="KW-0175">Coiled coil</keyword>
<evidence type="ECO:0000256" key="14">
    <source>
        <dbReference type="RuleBase" id="RU003848"/>
    </source>
</evidence>
<keyword evidence="7 13" id="KW-0406">Ion transport</keyword>
<organism evidence="16 17">
    <name type="scientific">Rhodopila globiformis</name>
    <name type="common">Rhodopseudomonas globiformis</name>
    <dbReference type="NCBI Taxonomy" id="1071"/>
    <lineage>
        <taxon>Bacteria</taxon>
        <taxon>Pseudomonadati</taxon>
        <taxon>Pseudomonadota</taxon>
        <taxon>Alphaproteobacteria</taxon>
        <taxon>Acetobacterales</taxon>
        <taxon>Acetobacteraceae</taxon>
        <taxon>Rhodopila</taxon>
    </lineage>
</organism>
<feature type="coiled-coil region" evidence="15">
    <location>
        <begin position="41"/>
        <end position="93"/>
    </location>
</feature>
<comment type="subcellular location">
    <subcellularLocation>
        <location evidence="13">Cell membrane</location>
        <topology evidence="13">Single-pass membrane protein</topology>
    </subcellularLocation>
    <subcellularLocation>
        <location evidence="12">Endomembrane system</location>
        <topology evidence="12">Single-pass membrane protein</topology>
    </subcellularLocation>
</comment>
<dbReference type="GO" id="GO:0045259">
    <property type="term" value="C:proton-transporting ATP synthase complex"/>
    <property type="evidence" value="ECO:0007669"/>
    <property type="project" value="UniProtKB-KW"/>
</dbReference>
<keyword evidence="6 13" id="KW-1133">Transmembrane helix</keyword>
<keyword evidence="9 13" id="KW-0066">ATP synthesis</keyword>
<evidence type="ECO:0000256" key="3">
    <source>
        <dbReference type="ARBA" id="ARBA00022547"/>
    </source>
</evidence>
<dbReference type="Pfam" id="PF00430">
    <property type="entry name" value="ATP-synt_B"/>
    <property type="match status" value="1"/>
</dbReference>
<keyword evidence="8 13" id="KW-0472">Membrane</keyword>
<name>A0A2S6NJ01_RHOGL</name>
<evidence type="ECO:0000256" key="6">
    <source>
        <dbReference type="ARBA" id="ARBA00022989"/>
    </source>
</evidence>
<keyword evidence="13" id="KW-1003">Cell membrane</keyword>
<protein>
    <recommendedName>
        <fullName evidence="13">ATP synthase subunit b</fullName>
    </recommendedName>
    <alternativeName>
        <fullName evidence="13">ATP synthase F(0) sector subunit b</fullName>
    </alternativeName>
    <alternativeName>
        <fullName evidence="13">ATPase subunit I</fullName>
    </alternativeName>
    <alternativeName>
        <fullName evidence="13">F-type ATPase subunit b</fullName>
        <shortName evidence="13">F-ATPase subunit b</shortName>
    </alternativeName>
</protein>
<evidence type="ECO:0000313" key="16">
    <source>
        <dbReference type="EMBL" id="PPQ34624.1"/>
    </source>
</evidence>
<evidence type="ECO:0000256" key="15">
    <source>
        <dbReference type="SAM" id="Coils"/>
    </source>
</evidence>
<dbReference type="AlphaFoldDB" id="A0A2S6NJ01"/>